<feature type="region of interest" description="Disordered" evidence="16">
    <location>
        <begin position="528"/>
        <end position="553"/>
    </location>
</feature>
<feature type="chain" id="PRO_5034950044" evidence="17">
    <location>
        <begin position="20"/>
        <end position="1012"/>
    </location>
</feature>
<accession>A0A8H7F7W5</accession>
<organism evidence="18 19">
    <name type="scientific">Agaricus bisporus var. burnettii</name>
    <dbReference type="NCBI Taxonomy" id="192524"/>
    <lineage>
        <taxon>Eukaryota</taxon>
        <taxon>Fungi</taxon>
        <taxon>Dikarya</taxon>
        <taxon>Basidiomycota</taxon>
        <taxon>Agaricomycotina</taxon>
        <taxon>Agaricomycetes</taxon>
        <taxon>Agaricomycetidae</taxon>
        <taxon>Agaricales</taxon>
        <taxon>Agaricineae</taxon>
        <taxon>Agaricaceae</taxon>
        <taxon>Agaricus</taxon>
    </lineage>
</organism>
<name>A0A8H7F7W5_AGABI</name>
<keyword evidence="14" id="KW-0325">Glycoprotein</keyword>
<feature type="signal peptide" evidence="17">
    <location>
        <begin position="1"/>
        <end position="19"/>
    </location>
</feature>
<dbReference type="Proteomes" id="UP000629468">
    <property type="component" value="Unassembled WGS sequence"/>
</dbReference>
<evidence type="ECO:0000256" key="3">
    <source>
        <dbReference type="ARBA" id="ARBA00008277"/>
    </source>
</evidence>
<evidence type="ECO:0000256" key="14">
    <source>
        <dbReference type="ARBA" id="ARBA00023180"/>
    </source>
</evidence>
<dbReference type="GO" id="GO:0016972">
    <property type="term" value="F:thiol oxidase activity"/>
    <property type="evidence" value="ECO:0007669"/>
    <property type="project" value="InterPro"/>
</dbReference>
<evidence type="ECO:0000256" key="7">
    <source>
        <dbReference type="ARBA" id="ARBA00022729"/>
    </source>
</evidence>
<dbReference type="Pfam" id="PF04137">
    <property type="entry name" value="ERO1"/>
    <property type="match status" value="1"/>
</dbReference>
<evidence type="ECO:0000256" key="6">
    <source>
        <dbReference type="ARBA" id="ARBA00022630"/>
    </source>
</evidence>
<evidence type="ECO:0000256" key="17">
    <source>
        <dbReference type="SAM" id="SignalP"/>
    </source>
</evidence>
<proteinExistence type="inferred from homology"/>
<keyword evidence="12" id="KW-0472">Membrane</keyword>
<evidence type="ECO:0000313" key="18">
    <source>
        <dbReference type="EMBL" id="KAF7782333.1"/>
    </source>
</evidence>
<keyword evidence="9" id="KW-0274">FAD</keyword>
<evidence type="ECO:0000256" key="8">
    <source>
        <dbReference type="ARBA" id="ARBA00022824"/>
    </source>
</evidence>
<evidence type="ECO:0000256" key="9">
    <source>
        <dbReference type="ARBA" id="ARBA00022827"/>
    </source>
</evidence>
<evidence type="ECO:0000256" key="11">
    <source>
        <dbReference type="ARBA" id="ARBA00023002"/>
    </source>
</evidence>
<keyword evidence="7 17" id="KW-0732">Signal</keyword>
<keyword evidence="6" id="KW-0285">Flavoprotein</keyword>
<evidence type="ECO:0000256" key="4">
    <source>
        <dbReference type="ARBA" id="ARBA00011802"/>
    </source>
</evidence>
<feature type="region of interest" description="Disordered" evidence="16">
    <location>
        <begin position="974"/>
        <end position="994"/>
    </location>
</feature>
<evidence type="ECO:0000256" key="10">
    <source>
        <dbReference type="ARBA" id="ARBA00022982"/>
    </source>
</evidence>
<reference evidence="18 19" key="1">
    <citation type="journal article" name="Sci. Rep.">
        <title>Telomere-to-telomere assembled and centromere annotated genomes of the two main subspecies of the button mushroom Agaricus bisporus reveal especially polymorphic chromosome ends.</title>
        <authorList>
            <person name="Sonnenberg A.S.M."/>
            <person name="Sedaghat-Telgerd N."/>
            <person name="Lavrijssen B."/>
            <person name="Ohm R.A."/>
            <person name="Hendrickx P.M."/>
            <person name="Scholtmeijer K."/>
            <person name="Baars J.J.P."/>
            <person name="van Peer A."/>
        </authorList>
    </citation>
    <scope>NUCLEOTIDE SEQUENCE [LARGE SCALE GENOMIC DNA]</scope>
    <source>
        <strain evidence="18 19">H119_p4</strain>
    </source>
</reference>
<keyword evidence="10" id="KW-0249">Electron transport</keyword>
<evidence type="ECO:0000256" key="15">
    <source>
        <dbReference type="ARBA" id="ARBA00023284"/>
    </source>
</evidence>
<evidence type="ECO:0000313" key="19">
    <source>
        <dbReference type="Proteomes" id="UP000629468"/>
    </source>
</evidence>
<dbReference type="EMBL" id="JABXXO010000003">
    <property type="protein sequence ID" value="KAF7782333.1"/>
    <property type="molecule type" value="Genomic_DNA"/>
</dbReference>
<gene>
    <name evidence="18" type="ORF">Agabi119p4_1709</name>
</gene>
<dbReference type="GO" id="GO:0071949">
    <property type="term" value="F:FAD binding"/>
    <property type="evidence" value="ECO:0007669"/>
    <property type="project" value="InterPro"/>
</dbReference>
<comment type="cofactor">
    <cofactor evidence="1">
        <name>FAD</name>
        <dbReference type="ChEBI" id="CHEBI:57692"/>
    </cofactor>
</comment>
<dbReference type="InterPro" id="IPR037192">
    <property type="entry name" value="ERO1-like_sf"/>
</dbReference>
<comment type="similarity">
    <text evidence="3">Belongs to the EROs family.</text>
</comment>
<dbReference type="GO" id="GO:0034975">
    <property type="term" value="P:protein folding in endoplasmic reticulum"/>
    <property type="evidence" value="ECO:0007669"/>
    <property type="project" value="InterPro"/>
</dbReference>
<keyword evidence="13" id="KW-1015">Disulfide bond</keyword>
<evidence type="ECO:0000256" key="16">
    <source>
        <dbReference type="SAM" id="MobiDB-lite"/>
    </source>
</evidence>
<dbReference type="GO" id="GO:0015035">
    <property type="term" value="F:protein-disulfide reductase activity"/>
    <property type="evidence" value="ECO:0007669"/>
    <property type="project" value="InterPro"/>
</dbReference>
<comment type="subunit">
    <text evidence="4">May function both as a monomer and a homodimer.</text>
</comment>
<evidence type="ECO:0000256" key="2">
    <source>
        <dbReference type="ARBA" id="ARBA00004367"/>
    </source>
</evidence>
<dbReference type="GO" id="GO:0005789">
    <property type="term" value="C:endoplasmic reticulum membrane"/>
    <property type="evidence" value="ECO:0007669"/>
    <property type="project" value="UniProtKB-SubCell"/>
</dbReference>
<evidence type="ECO:0000256" key="5">
    <source>
        <dbReference type="ARBA" id="ARBA00022448"/>
    </source>
</evidence>
<dbReference type="PANTHER" id="PTHR12613:SF0">
    <property type="entry name" value="ERO1-LIKE PROTEIN"/>
    <property type="match status" value="1"/>
</dbReference>
<sequence>MRLLLLSPFALLINVSVRAERSFLSDTFVRKDQVQHVMEYEPVKIPSCQNAVLTGPIETTLCDYETVESMNDNLLSNLSDLVRMPFFRYFQVDLYRQCPFWVDHGSCANEGCAITTVDESDIPEKWRAAALSKVDPDSIDTRHELPGCYYRDSDYCFLDDNTEGDYYDLQLVPERYTGYSGHDARRIWKSIYEENCFGLSESGLLSGKLPLVSAPDTEQCLEKKVYYKLISGLHTSISTHICHEYLNQTTGEWGPNLNCFISRVAAYPERLQHLYFNTIVMLRAVARLEPYLAAFDFCSSGKAEDDVETQDCLSKIVRIAKDAGKFDESALFRGENANVLKEEFKAHFRNVSRIMDCVGCDKCRLWGKIQTTGLATALKILFELDENALNPRTNRDFLHRAEMIALFNTLFRFSESIRAVDDFRREWKELDEAESRKLIKETERTTSARPKPSPHVDEKYRTIPLLTMRLWFSSLFKACQKSTIGDAATGREAVLTPPPLLPVLPRAPSSFSCLANVSVSMIVANDDQHKQDSYNGPTVRPPEPAARRRRSFSPLPDYEASEAQYRKSLTVDRKRSWHQSKTWRTILFLLLTYTFLTIVVGVPIIVTQLRNRQHDDGFPLTDPDLLANQFASSGPGITYTNDLPCNSWNETKLNLAPLLYTATLDMQLPLTGDISIRSNATLDETPATKLSGNLLVEYDPNLNSDSAFISVSLHTSTLALREATRVCYSYDGPDRGISIFFPNDMTDDDLIDMDIRVVFPQSITPTIIPNFNVFLPMFTQNIQDLTKINFGSVNIDGSFRTINVTNIQAPCITVKNMIGDIMGVFNASETLILDTLKGIVDASITLVKPIYRTTPTKFLLDTGDESINAKISLVSPASDNSLLSSPHFFGTINNFNAPVTVTFTQPNSSPAIPVRVTIQNSLAATDVVMDQKFEGSFVAQTRLGRVSIDQSDGNSMINPFASDTPRTIVYKEDSAPSRRSGWISGGKEPPNSQSRVEIYSSLGPIGLHFGPT</sequence>
<comment type="caution">
    <text evidence="18">The sequence shown here is derived from an EMBL/GenBank/DDBJ whole genome shotgun (WGS) entry which is preliminary data.</text>
</comment>
<comment type="subcellular location">
    <subcellularLocation>
        <location evidence="2">Endoplasmic reticulum membrane</location>
        <topology evidence="2">Peripheral membrane protein</topology>
        <orientation evidence="2">Lumenal side</orientation>
    </subcellularLocation>
</comment>
<evidence type="ECO:0000256" key="1">
    <source>
        <dbReference type="ARBA" id="ARBA00001974"/>
    </source>
</evidence>
<dbReference type="AlphaFoldDB" id="A0A8H7F7W5"/>
<keyword evidence="11" id="KW-0560">Oxidoreductase</keyword>
<dbReference type="SUPFAM" id="SSF110019">
    <property type="entry name" value="ERO1-like"/>
    <property type="match status" value="1"/>
</dbReference>
<evidence type="ECO:0000256" key="13">
    <source>
        <dbReference type="ARBA" id="ARBA00023157"/>
    </source>
</evidence>
<dbReference type="PANTHER" id="PTHR12613">
    <property type="entry name" value="ERO1-RELATED"/>
    <property type="match status" value="1"/>
</dbReference>
<keyword evidence="15" id="KW-0676">Redox-active center</keyword>
<keyword evidence="8" id="KW-0256">Endoplasmic reticulum</keyword>
<evidence type="ECO:0000256" key="12">
    <source>
        <dbReference type="ARBA" id="ARBA00023136"/>
    </source>
</evidence>
<protein>
    <submittedName>
        <fullName evidence="18">Uncharacterized protein</fullName>
    </submittedName>
</protein>
<keyword evidence="5" id="KW-0813">Transport</keyword>
<dbReference type="InterPro" id="IPR007266">
    <property type="entry name" value="Ero1"/>
</dbReference>